<gene>
    <name evidence="6" type="primary">tmk</name>
    <name evidence="6" type="ORF">CAGA_01100</name>
</gene>
<dbReference type="GO" id="GO:0006233">
    <property type="term" value="P:dTDP biosynthetic process"/>
    <property type="evidence" value="ECO:0007669"/>
    <property type="project" value="TreeGrafter"/>
</dbReference>
<organism evidence="6 7">
    <name type="scientific">Caproiciproducens galactitolivorans</name>
    <dbReference type="NCBI Taxonomy" id="642589"/>
    <lineage>
        <taxon>Bacteria</taxon>
        <taxon>Bacillati</taxon>
        <taxon>Bacillota</taxon>
        <taxon>Clostridia</taxon>
        <taxon>Eubacteriales</taxon>
        <taxon>Acutalibacteraceae</taxon>
        <taxon>Caproiciproducens</taxon>
    </lineage>
</organism>
<evidence type="ECO:0000256" key="4">
    <source>
        <dbReference type="ARBA" id="ARBA00022840"/>
    </source>
</evidence>
<dbReference type="GO" id="GO:0005829">
    <property type="term" value="C:cytosol"/>
    <property type="evidence" value="ECO:0007669"/>
    <property type="project" value="TreeGrafter"/>
</dbReference>
<dbReference type="Proteomes" id="UP000297714">
    <property type="component" value="Unassembled WGS sequence"/>
</dbReference>
<dbReference type="GO" id="GO:0006235">
    <property type="term" value="P:dTTP biosynthetic process"/>
    <property type="evidence" value="ECO:0007669"/>
    <property type="project" value="TreeGrafter"/>
</dbReference>
<evidence type="ECO:0000313" key="7">
    <source>
        <dbReference type="Proteomes" id="UP000297714"/>
    </source>
</evidence>
<evidence type="ECO:0000259" key="5">
    <source>
        <dbReference type="Pfam" id="PF02223"/>
    </source>
</evidence>
<dbReference type="AlphaFoldDB" id="A0A4Z0YJA4"/>
<keyword evidence="3" id="KW-0547">Nucleotide-binding</keyword>
<sequence length="222" mass="25439">MNGRLIAMEGLDGSGKATQTALLCKALAERGIELRRISFPDYDEPSSALAKMYLNGEFGSNPNDVNAYAASSFYAVDRFASYRRFWKQDYQNGALIIADRYTTSNIVFQLSKLPKERWDDFIDWLQDFEYNKLELPRPDLTIYLSMPLKVSQRLLTGRYHGNEEKKDIHESNESYLAACHESAVYAAQHLNWKIIRCAEGEKPRAVEAIHKEILQKVMEGSQ</sequence>
<accession>A0A4Z0YJA4</accession>
<keyword evidence="6" id="KW-0418">Kinase</keyword>
<evidence type="ECO:0000256" key="3">
    <source>
        <dbReference type="ARBA" id="ARBA00022741"/>
    </source>
</evidence>
<evidence type="ECO:0000256" key="1">
    <source>
        <dbReference type="ARBA" id="ARBA00009776"/>
    </source>
</evidence>
<dbReference type="PANTHER" id="PTHR10344">
    <property type="entry name" value="THYMIDYLATE KINASE"/>
    <property type="match status" value="1"/>
</dbReference>
<comment type="similarity">
    <text evidence="1">Belongs to the thymidylate kinase family.</text>
</comment>
<evidence type="ECO:0000313" key="6">
    <source>
        <dbReference type="EMBL" id="TGJ77716.1"/>
    </source>
</evidence>
<reference evidence="6 7" key="1">
    <citation type="submission" date="2019-04" db="EMBL/GenBank/DDBJ databases">
        <authorList>
            <person name="Poehlein A."/>
            <person name="Bengelsdorf F.R."/>
            <person name="Duerre P."/>
            <person name="Daniel R."/>
        </authorList>
    </citation>
    <scope>NUCLEOTIDE SEQUENCE [LARGE SCALE GENOMIC DNA]</scope>
    <source>
        <strain evidence="6 7">BS-1</strain>
    </source>
</reference>
<dbReference type="PANTHER" id="PTHR10344:SF4">
    <property type="entry name" value="UMP-CMP KINASE 2, MITOCHONDRIAL"/>
    <property type="match status" value="1"/>
</dbReference>
<dbReference type="RefSeq" id="WP_135656648.1">
    <property type="nucleotide sequence ID" value="NZ_JAJUFJ010000010.1"/>
</dbReference>
<name>A0A4Z0YJA4_9FIRM</name>
<keyword evidence="7" id="KW-1185">Reference proteome</keyword>
<dbReference type="InterPro" id="IPR039430">
    <property type="entry name" value="Thymidylate_kin-like_dom"/>
</dbReference>
<dbReference type="EMBL" id="SRMQ01000001">
    <property type="protein sequence ID" value="TGJ77716.1"/>
    <property type="molecule type" value="Genomic_DNA"/>
</dbReference>
<evidence type="ECO:0000256" key="2">
    <source>
        <dbReference type="ARBA" id="ARBA00017144"/>
    </source>
</evidence>
<comment type="caution">
    <text evidence="6">The sequence shown here is derived from an EMBL/GenBank/DDBJ whole genome shotgun (WGS) entry which is preliminary data.</text>
</comment>
<proteinExistence type="inferred from homology"/>
<dbReference type="GO" id="GO:0004798">
    <property type="term" value="F:dTMP kinase activity"/>
    <property type="evidence" value="ECO:0007669"/>
    <property type="project" value="TreeGrafter"/>
</dbReference>
<dbReference type="Pfam" id="PF02223">
    <property type="entry name" value="Thymidylate_kin"/>
    <property type="match status" value="1"/>
</dbReference>
<keyword evidence="6" id="KW-0808">Transferase</keyword>
<dbReference type="Gene3D" id="3.40.50.300">
    <property type="entry name" value="P-loop containing nucleotide triphosphate hydrolases"/>
    <property type="match status" value="1"/>
</dbReference>
<dbReference type="OrthoDB" id="9774907at2"/>
<feature type="domain" description="Thymidylate kinase-like" evidence="5">
    <location>
        <begin position="9"/>
        <end position="198"/>
    </location>
</feature>
<dbReference type="GO" id="GO:0005524">
    <property type="term" value="F:ATP binding"/>
    <property type="evidence" value="ECO:0007669"/>
    <property type="project" value="UniProtKB-KW"/>
</dbReference>
<dbReference type="SUPFAM" id="SSF52540">
    <property type="entry name" value="P-loop containing nucleoside triphosphate hydrolases"/>
    <property type="match status" value="1"/>
</dbReference>
<keyword evidence="4" id="KW-0067">ATP-binding</keyword>
<dbReference type="CDD" id="cd01672">
    <property type="entry name" value="TMPK"/>
    <property type="match status" value="1"/>
</dbReference>
<dbReference type="InterPro" id="IPR027417">
    <property type="entry name" value="P-loop_NTPase"/>
</dbReference>
<protein>
    <recommendedName>
        <fullName evidence="2">Thymidylate kinase</fullName>
    </recommendedName>
</protein>
<dbReference type="GO" id="GO:0006227">
    <property type="term" value="P:dUDP biosynthetic process"/>
    <property type="evidence" value="ECO:0007669"/>
    <property type="project" value="TreeGrafter"/>
</dbReference>
<dbReference type="FunFam" id="3.40.50.300:FF:002288">
    <property type="entry name" value="Probable thymidylate kinase"/>
    <property type="match status" value="1"/>
</dbReference>